<protein>
    <recommendedName>
        <fullName evidence="3">SprT-like family protein</fullName>
    </recommendedName>
</protein>
<accession>A0A517Z379</accession>
<keyword evidence="2" id="KW-1185">Reference proteome</keyword>
<dbReference type="KEGG" id="mri:Mal4_11970"/>
<evidence type="ECO:0000313" key="2">
    <source>
        <dbReference type="Proteomes" id="UP000320496"/>
    </source>
</evidence>
<evidence type="ECO:0008006" key="3">
    <source>
        <dbReference type="Google" id="ProtNLM"/>
    </source>
</evidence>
<proteinExistence type="predicted"/>
<evidence type="ECO:0000313" key="1">
    <source>
        <dbReference type="EMBL" id="QDU36896.1"/>
    </source>
</evidence>
<dbReference type="RefSeq" id="WP_197444133.1">
    <property type="nucleotide sequence ID" value="NZ_CP036275.1"/>
</dbReference>
<organism evidence="1 2">
    <name type="scientific">Maioricimonas rarisocia</name>
    <dbReference type="NCBI Taxonomy" id="2528026"/>
    <lineage>
        <taxon>Bacteria</taxon>
        <taxon>Pseudomonadati</taxon>
        <taxon>Planctomycetota</taxon>
        <taxon>Planctomycetia</taxon>
        <taxon>Planctomycetales</taxon>
        <taxon>Planctomycetaceae</taxon>
        <taxon>Maioricimonas</taxon>
    </lineage>
</organism>
<sequence>MTALLERLVSTTRLDQDEILDRTAQIYRTLLARSQWMESGNFRTIHPADLELLFDQYDRLFFDEGCRRVLGPCKLTFRLSKRMTRAAGKTFRYTPRQPGRLPYYEIAVSTTLLFQAFREGDRPVTVTGLPCRDRLQALQRLFEHEMLHLVEMLVWEHSSCSAARFQTIAANLFGHTEHTHALITHQERAYVERGVRPGSRVRFRFEGAEYVGVVNRITKRATVLVEDPRGQKYSDGKRYAKFYIPLNMLEPVAMAR</sequence>
<gene>
    <name evidence="1" type="ORF">Mal4_11970</name>
</gene>
<reference evidence="1 2" key="1">
    <citation type="submission" date="2019-02" db="EMBL/GenBank/DDBJ databases">
        <title>Deep-cultivation of Planctomycetes and their phenomic and genomic characterization uncovers novel biology.</title>
        <authorList>
            <person name="Wiegand S."/>
            <person name="Jogler M."/>
            <person name="Boedeker C."/>
            <person name="Pinto D."/>
            <person name="Vollmers J."/>
            <person name="Rivas-Marin E."/>
            <person name="Kohn T."/>
            <person name="Peeters S.H."/>
            <person name="Heuer A."/>
            <person name="Rast P."/>
            <person name="Oberbeckmann S."/>
            <person name="Bunk B."/>
            <person name="Jeske O."/>
            <person name="Meyerdierks A."/>
            <person name="Storesund J.E."/>
            <person name="Kallscheuer N."/>
            <person name="Luecker S."/>
            <person name="Lage O.M."/>
            <person name="Pohl T."/>
            <person name="Merkel B.J."/>
            <person name="Hornburger P."/>
            <person name="Mueller R.-W."/>
            <person name="Bruemmer F."/>
            <person name="Labrenz M."/>
            <person name="Spormann A.M."/>
            <person name="Op den Camp H."/>
            <person name="Overmann J."/>
            <person name="Amann R."/>
            <person name="Jetten M.S.M."/>
            <person name="Mascher T."/>
            <person name="Medema M.H."/>
            <person name="Devos D.P."/>
            <person name="Kaster A.-K."/>
            <person name="Ovreas L."/>
            <person name="Rohde M."/>
            <person name="Galperin M.Y."/>
            <person name="Jogler C."/>
        </authorList>
    </citation>
    <scope>NUCLEOTIDE SEQUENCE [LARGE SCALE GENOMIC DNA]</scope>
    <source>
        <strain evidence="1 2">Mal4</strain>
    </source>
</reference>
<name>A0A517Z379_9PLAN</name>
<dbReference type="AlphaFoldDB" id="A0A517Z379"/>
<dbReference type="EMBL" id="CP036275">
    <property type="protein sequence ID" value="QDU36896.1"/>
    <property type="molecule type" value="Genomic_DNA"/>
</dbReference>
<dbReference type="Proteomes" id="UP000320496">
    <property type="component" value="Chromosome"/>
</dbReference>